<dbReference type="PROSITE" id="PS50994">
    <property type="entry name" value="INTEGRASE"/>
    <property type="match status" value="1"/>
</dbReference>
<dbReference type="GO" id="GO:0003676">
    <property type="term" value="F:nucleic acid binding"/>
    <property type="evidence" value="ECO:0007669"/>
    <property type="project" value="InterPro"/>
</dbReference>
<protein>
    <recommendedName>
        <fullName evidence="1">Integrase catalytic domain-containing protein</fullName>
    </recommendedName>
</protein>
<dbReference type="InterPro" id="IPR001584">
    <property type="entry name" value="Integrase_cat-core"/>
</dbReference>
<gene>
    <name evidence="2" type="ORF">M514_11680</name>
</gene>
<sequence length="176" mass="20380">MAKNCAEVQIGDQKAIAPRRAFDPKEDKWESWHLQFRAYLYINGVTEENLKRICFFTSLAPSYVEELRCACLPKTPFDFCYEELKDSKALRCARRHINQQRTFATHGIPEVLGLVFVTGQQFVSEEFSSFCIQQGIVHVSSAPYMPHLSGQAERFVDTLKRPWRNPAMTKARWWGS</sequence>
<dbReference type="PANTHER" id="PTHR37984:SF5">
    <property type="entry name" value="PROTEIN NYNRIN-LIKE"/>
    <property type="match status" value="1"/>
</dbReference>
<dbReference type="InterPro" id="IPR050951">
    <property type="entry name" value="Retrovirus_Pol_polyprotein"/>
</dbReference>
<dbReference type="EMBL" id="KL367684">
    <property type="protein sequence ID" value="KFD60220.1"/>
    <property type="molecule type" value="Genomic_DNA"/>
</dbReference>
<evidence type="ECO:0000259" key="1">
    <source>
        <dbReference type="PROSITE" id="PS50994"/>
    </source>
</evidence>
<dbReference type="GO" id="GO:0015074">
    <property type="term" value="P:DNA integration"/>
    <property type="evidence" value="ECO:0007669"/>
    <property type="project" value="InterPro"/>
</dbReference>
<organism evidence="2">
    <name type="scientific">Trichuris suis</name>
    <name type="common">pig whipworm</name>
    <dbReference type="NCBI Taxonomy" id="68888"/>
    <lineage>
        <taxon>Eukaryota</taxon>
        <taxon>Metazoa</taxon>
        <taxon>Ecdysozoa</taxon>
        <taxon>Nematoda</taxon>
        <taxon>Enoplea</taxon>
        <taxon>Dorylaimia</taxon>
        <taxon>Trichinellida</taxon>
        <taxon>Trichuridae</taxon>
        <taxon>Trichuris</taxon>
    </lineage>
</organism>
<dbReference type="AlphaFoldDB" id="A0A085MSM4"/>
<name>A0A085MSM4_9BILA</name>
<dbReference type="Gene3D" id="3.30.420.10">
    <property type="entry name" value="Ribonuclease H-like superfamily/Ribonuclease H"/>
    <property type="match status" value="1"/>
</dbReference>
<feature type="domain" description="Integrase catalytic" evidence="1">
    <location>
        <begin position="119"/>
        <end position="176"/>
    </location>
</feature>
<reference evidence="2" key="1">
    <citation type="journal article" date="2014" name="Nat. Genet.">
        <title>Genome and transcriptome of the porcine whipworm Trichuris suis.</title>
        <authorList>
            <person name="Jex A.R."/>
            <person name="Nejsum P."/>
            <person name="Schwarz E.M."/>
            <person name="Hu L."/>
            <person name="Young N.D."/>
            <person name="Hall R.S."/>
            <person name="Korhonen P.K."/>
            <person name="Liao S."/>
            <person name="Thamsborg S."/>
            <person name="Xia J."/>
            <person name="Xu P."/>
            <person name="Wang S."/>
            <person name="Scheerlinck J.P."/>
            <person name="Hofmann A."/>
            <person name="Sternberg P.W."/>
            <person name="Wang J."/>
            <person name="Gasser R.B."/>
        </authorList>
    </citation>
    <scope>NUCLEOTIDE SEQUENCE [LARGE SCALE GENOMIC DNA]</scope>
    <source>
        <strain evidence="2">DCEP-RM93F</strain>
    </source>
</reference>
<dbReference type="Proteomes" id="UP000030758">
    <property type="component" value="Unassembled WGS sequence"/>
</dbReference>
<dbReference type="PANTHER" id="PTHR37984">
    <property type="entry name" value="PROTEIN CBG26694"/>
    <property type="match status" value="1"/>
</dbReference>
<dbReference type="InterPro" id="IPR036397">
    <property type="entry name" value="RNaseH_sf"/>
</dbReference>
<dbReference type="SUPFAM" id="SSF53098">
    <property type="entry name" value="Ribonuclease H-like"/>
    <property type="match status" value="1"/>
</dbReference>
<accession>A0A085MSM4</accession>
<dbReference type="InterPro" id="IPR012337">
    <property type="entry name" value="RNaseH-like_sf"/>
</dbReference>
<evidence type="ECO:0000313" key="2">
    <source>
        <dbReference type="EMBL" id="KFD60220.1"/>
    </source>
</evidence>
<proteinExistence type="predicted"/>